<proteinExistence type="predicted"/>
<dbReference type="EMBL" id="BLLF01004455">
    <property type="protein sequence ID" value="GFH29644.1"/>
    <property type="molecule type" value="Genomic_DNA"/>
</dbReference>
<evidence type="ECO:0000256" key="1">
    <source>
        <dbReference type="SAM" id="MobiDB-lite"/>
    </source>
</evidence>
<feature type="region of interest" description="Disordered" evidence="1">
    <location>
        <begin position="89"/>
        <end position="108"/>
    </location>
</feature>
<sequence length="164" mass="17755">MEALVRDKGATCYVKRAFPCLAAADELRRDMTVYVDPGALLWPHNQGLIADIPWLATTANNAPYPPKKRGRKRPIDSAHGVLCPEPWTGPGLQPRLGSPSAPRANASLGAEGHHQLGTAAPANGRVMTLAQLNKALEQMPVPLRIVHSPMIGWALVTPRHCILR</sequence>
<dbReference type="AlphaFoldDB" id="A0A6A0AC74"/>
<reference evidence="2 3" key="1">
    <citation type="submission" date="2020-02" db="EMBL/GenBank/DDBJ databases">
        <title>Draft genome sequence of Haematococcus lacustris strain NIES-144.</title>
        <authorList>
            <person name="Morimoto D."/>
            <person name="Nakagawa S."/>
            <person name="Yoshida T."/>
            <person name="Sawayama S."/>
        </authorList>
    </citation>
    <scope>NUCLEOTIDE SEQUENCE [LARGE SCALE GENOMIC DNA]</scope>
    <source>
        <strain evidence="2 3">NIES-144</strain>
    </source>
</reference>
<keyword evidence="3" id="KW-1185">Reference proteome</keyword>
<accession>A0A6A0AC74</accession>
<protein>
    <submittedName>
        <fullName evidence="2">Uncharacterized protein</fullName>
    </submittedName>
</protein>
<dbReference type="Proteomes" id="UP000485058">
    <property type="component" value="Unassembled WGS sequence"/>
</dbReference>
<name>A0A6A0AC74_HAELA</name>
<evidence type="ECO:0000313" key="2">
    <source>
        <dbReference type="EMBL" id="GFH29644.1"/>
    </source>
</evidence>
<evidence type="ECO:0000313" key="3">
    <source>
        <dbReference type="Proteomes" id="UP000485058"/>
    </source>
</evidence>
<gene>
    <name evidence="2" type="ORF">HaLaN_28339</name>
</gene>
<organism evidence="2 3">
    <name type="scientific">Haematococcus lacustris</name>
    <name type="common">Green alga</name>
    <name type="synonym">Haematococcus pluvialis</name>
    <dbReference type="NCBI Taxonomy" id="44745"/>
    <lineage>
        <taxon>Eukaryota</taxon>
        <taxon>Viridiplantae</taxon>
        <taxon>Chlorophyta</taxon>
        <taxon>core chlorophytes</taxon>
        <taxon>Chlorophyceae</taxon>
        <taxon>CS clade</taxon>
        <taxon>Chlamydomonadales</taxon>
        <taxon>Haematococcaceae</taxon>
        <taxon>Haematococcus</taxon>
    </lineage>
</organism>
<comment type="caution">
    <text evidence="2">The sequence shown here is derived from an EMBL/GenBank/DDBJ whole genome shotgun (WGS) entry which is preliminary data.</text>
</comment>